<evidence type="ECO:0000256" key="6">
    <source>
        <dbReference type="SAM" id="Phobius"/>
    </source>
</evidence>
<reference evidence="8 9" key="1">
    <citation type="journal article" date="2016" name="PLoS Pathog.">
        <title>Biosynthesis of antibiotic leucinostatins in bio-control fungus Purpureocillium lilacinum and their inhibition on phytophthora revealed by genome mining.</title>
        <authorList>
            <person name="Wang G."/>
            <person name="Liu Z."/>
            <person name="Lin R."/>
            <person name="Li E."/>
            <person name="Mao Z."/>
            <person name="Ling J."/>
            <person name="Yang Y."/>
            <person name="Yin W.B."/>
            <person name="Xie B."/>
        </authorList>
    </citation>
    <scope>NUCLEOTIDE SEQUENCE [LARGE SCALE GENOMIC DNA]</scope>
    <source>
        <strain evidence="8">170</strain>
    </source>
</reference>
<gene>
    <name evidence="8" type="ORF">VFPPC_02146</name>
</gene>
<dbReference type="SUPFAM" id="SSF103473">
    <property type="entry name" value="MFS general substrate transporter"/>
    <property type="match status" value="1"/>
</dbReference>
<evidence type="ECO:0000256" key="3">
    <source>
        <dbReference type="ARBA" id="ARBA00022989"/>
    </source>
</evidence>
<dbReference type="CDD" id="cd17321">
    <property type="entry name" value="MFS_MMR_MDR_like"/>
    <property type="match status" value="1"/>
</dbReference>
<evidence type="ECO:0000313" key="9">
    <source>
        <dbReference type="Proteomes" id="UP000078397"/>
    </source>
</evidence>
<dbReference type="OrthoDB" id="440553at2759"/>
<evidence type="ECO:0000256" key="1">
    <source>
        <dbReference type="ARBA" id="ARBA00004141"/>
    </source>
</evidence>
<feature type="region of interest" description="Disordered" evidence="5">
    <location>
        <begin position="1"/>
        <end position="20"/>
    </location>
</feature>
<evidence type="ECO:0000256" key="4">
    <source>
        <dbReference type="ARBA" id="ARBA00023136"/>
    </source>
</evidence>
<feature type="transmembrane region" description="Helical" evidence="6">
    <location>
        <begin position="509"/>
        <end position="528"/>
    </location>
</feature>
<protein>
    <submittedName>
        <fullName evidence="8">Major facilitator superfamily transporter</fullName>
    </submittedName>
</protein>
<feature type="transmembrane region" description="Helical" evidence="6">
    <location>
        <begin position="234"/>
        <end position="254"/>
    </location>
</feature>
<feature type="transmembrane region" description="Helical" evidence="6">
    <location>
        <begin position="266"/>
        <end position="287"/>
    </location>
</feature>
<comment type="caution">
    <text evidence="8">The sequence shown here is derived from an EMBL/GenBank/DDBJ whole genome shotgun (WGS) entry which is preliminary data.</text>
</comment>
<feature type="transmembrane region" description="Helical" evidence="6">
    <location>
        <begin position="195"/>
        <end position="214"/>
    </location>
</feature>
<dbReference type="KEGG" id="pchm:VFPPC_02146"/>
<keyword evidence="3 6" id="KW-1133">Transmembrane helix</keyword>
<feature type="transmembrane region" description="Helical" evidence="6">
    <location>
        <begin position="132"/>
        <end position="153"/>
    </location>
</feature>
<comment type="subcellular location">
    <subcellularLocation>
        <location evidence="1">Membrane</location>
        <topology evidence="1">Multi-pass membrane protein</topology>
    </subcellularLocation>
</comment>
<dbReference type="InterPro" id="IPR020846">
    <property type="entry name" value="MFS_dom"/>
</dbReference>
<accession>A0A179F6P8</accession>
<feature type="transmembrane region" description="Helical" evidence="6">
    <location>
        <begin position="347"/>
        <end position="369"/>
    </location>
</feature>
<sequence>MDIISVNKGESNGDVHSREAAPQPEITDARLIKVTVSRFWLLSIGVYLGLFLSMMDASIVSTALHSISLEFNVLVSVNWVALAYTLAECSCGVIFARVSDVIGRKSAFLAANVMFFGFSMGCAFSRSLGQLVAFRALQGVGGAGLYSLSLVILPEVCPEHLTEIGAGLCGGIVVVAFTVGPILGGILTQYCSWRWIFWINGPICAVSTAMLLLFWPKAEDTISPSRRRWQSFDLFGSILVISSCVLIVFAFQNVGVSLRSIWADAVFVAPVAIGLVSMICLFSWTYLVEFGALSHHKIIAAFPVSLFKSRSYTSGVITTLLLGFPVLLTLFSVPLRAQIVSEKDPLTASLALLPMLGASAVGCVLAVLFNFRKAFPCESMTAGAILSVVGCALLTTVHSSDDDTKLLAYLAVLGLGTGLAVTVATLQTALVIPPRNHAPAQGIVSQARVLGGSFGIAMSSVLLHNEITRVISGSLTPELGSMLGEVEAKLPPELRVMIKQSCARTFRQGMLVAAIISGVAVLTAATGYSNFHPNPRQYRIEMVRADAFERQNGIQE</sequence>
<dbReference type="Pfam" id="PF07690">
    <property type="entry name" value="MFS_1"/>
    <property type="match status" value="1"/>
</dbReference>
<feature type="domain" description="Major facilitator superfamily (MFS) profile" evidence="7">
    <location>
        <begin position="42"/>
        <end position="536"/>
    </location>
</feature>
<dbReference type="PRINTS" id="PR01036">
    <property type="entry name" value="TCRTETB"/>
</dbReference>
<feature type="transmembrane region" description="Helical" evidence="6">
    <location>
        <begin position="315"/>
        <end position="335"/>
    </location>
</feature>
<dbReference type="Gene3D" id="1.20.1720.10">
    <property type="entry name" value="Multidrug resistance protein D"/>
    <property type="match status" value="1"/>
</dbReference>
<dbReference type="AlphaFoldDB" id="A0A179F6P8"/>
<evidence type="ECO:0000313" key="8">
    <source>
        <dbReference type="EMBL" id="OAQ61136.1"/>
    </source>
</evidence>
<dbReference type="RefSeq" id="XP_018138945.1">
    <property type="nucleotide sequence ID" value="XM_018281844.1"/>
</dbReference>
<dbReference type="STRING" id="1380566.A0A179F6P8"/>
<keyword evidence="9" id="KW-1185">Reference proteome</keyword>
<dbReference type="InterPro" id="IPR036259">
    <property type="entry name" value="MFS_trans_sf"/>
</dbReference>
<feature type="transmembrane region" description="Helical" evidence="6">
    <location>
        <begin position="406"/>
        <end position="426"/>
    </location>
</feature>
<organism evidence="8 9">
    <name type="scientific">Pochonia chlamydosporia 170</name>
    <dbReference type="NCBI Taxonomy" id="1380566"/>
    <lineage>
        <taxon>Eukaryota</taxon>
        <taxon>Fungi</taxon>
        <taxon>Dikarya</taxon>
        <taxon>Ascomycota</taxon>
        <taxon>Pezizomycotina</taxon>
        <taxon>Sordariomycetes</taxon>
        <taxon>Hypocreomycetidae</taxon>
        <taxon>Hypocreales</taxon>
        <taxon>Clavicipitaceae</taxon>
        <taxon>Pochonia</taxon>
    </lineage>
</organism>
<dbReference type="PANTHER" id="PTHR23501">
    <property type="entry name" value="MAJOR FACILITATOR SUPERFAMILY"/>
    <property type="match status" value="1"/>
</dbReference>
<dbReference type="Proteomes" id="UP000078397">
    <property type="component" value="Unassembled WGS sequence"/>
</dbReference>
<evidence type="ECO:0000256" key="5">
    <source>
        <dbReference type="SAM" id="MobiDB-lite"/>
    </source>
</evidence>
<feature type="transmembrane region" description="Helical" evidence="6">
    <location>
        <begin position="381"/>
        <end position="400"/>
    </location>
</feature>
<dbReference type="GO" id="GO:0005886">
    <property type="term" value="C:plasma membrane"/>
    <property type="evidence" value="ECO:0007669"/>
    <property type="project" value="TreeGrafter"/>
</dbReference>
<feature type="transmembrane region" description="Helical" evidence="6">
    <location>
        <begin position="39"/>
        <end position="64"/>
    </location>
</feature>
<dbReference type="Gene3D" id="1.20.1250.20">
    <property type="entry name" value="MFS general substrate transporter like domains"/>
    <property type="match status" value="1"/>
</dbReference>
<proteinExistence type="predicted"/>
<evidence type="ECO:0000259" key="7">
    <source>
        <dbReference type="PROSITE" id="PS50850"/>
    </source>
</evidence>
<dbReference type="InterPro" id="IPR011701">
    <property type="entry name" value="MFS"/>
</dbReference>
<keyword evidence="2 6" id="KW-0812">Transmembrane</keyword>
<dbReference type="GO" id="GO:0022857">
    <property type="term" value="F:transmembrane transporter activity"/>
    <property type="evidence" value="ECO:0007669"/>
    <property type="project" value="InterPro"/>
</dbReference>
<keyword evidence="4 6" id="KW-0472">Membrane</keyword>
<dbReference type="EMBL" id="LSBJ02000001">
    <property type="protein sequence ID" value="OAQ61136.1"/>
    <property type="molecule type" value="Genomic_DNA"/>
</dbReference>
<evidence type="ECO:0000256" key="2">
    <source>
        <dbReference type="ARBA" id="ARBA00022692"/>
    </source>
</evidence>
<feature type="transmembrane region" description="Helical" evidence="6">
    <location>
        <begin position="165"/>
        <end position="183"/>
    </location>
</feature>
<feature type="transmembrane region" description="Helical" evidence="6">
    <location>
        <begin position="107"/>
        <end position="126"/>
    </location>
</feature>
<dbReference type="PANTHER" id="PTHR23501:SF43">
    <property type="entry name" value="MULTIDRUG TRANSPORTER, PUTATIVE (AFU_ORTHOLOGUE AFUA_6G03040)-RELATED"/>
    <property type="match status" value="1"/>
</dbReference>
<feature type="transmembrane region" description="Helical" evidence="6">
    <location>
        <begin position="76"/>
        <end position="95"/>
    </location>
</feature>
<name>A0A179F6P8_METCM</name>
<dbReference type="GeneID" id="28845838"/>
<dbReference type="PROSITE" id="PS50850">
    <property type="entry name" value="MFS"/>
    <property type="match status" value="1"/>
</dbReference>